<dbReference type="Proteomes" id="UP001174694">
    <property type="component" value="Unassembled WGS sequence"/>
</dbReference>
<proteinExistence type="predicted"/>
<name>A0AA38S041_9PEZI</name>
<dbReference type="EMBL" id="JANBVO010000017">
    <property type="protein sequence ID" value="KAJ9144211.1"/>
    <property type="molecule type" value="Genomic_DNA"/>
</dbReference>
<sequence>MIVAGIGGGVGGGIAASRSTDDRNALTSAVSSSSRTSTTAASTTSSTVSSAAATPTYLNNQTGPVGFAFQGFSDRNFSGTATEVYLAEGFTDLPYNCSSYVWLPNGTSCCVTFCRNETASVGWWCQARKQPSASSAFERIFVGCGDLASQAESRCS</sequence>
<protein>
    <submittedName>
        <fullName evidence="1">Uncharacterized protein</fullName>
    </submittedName>
</protein>
<organism evidence="1 2">
    <name type="scientific">Pleurostoma richardsiae</name>
    <dbReference type="NCBI Taxonomy" id="41990"/>
    <lineage>
        <taxon>Eukaryota</taxon>
        <taxon>Fungi</taxon>
        <taxon>Dikarya</taxon>
        <taxon>Ascomycota</taxon>
        <taxon>Pezizomycotina</taxon>
        <taxon>Sordariomycetes</taxon>
        <taxon>Sordariomycetidae</taxon>
        <taxon>Calosphaeriales</taxon>
        <taxon>Pleurostomataceae</taxon>
        <taxon>Pleurostoma</taxon>
    </lineage>
</organism>
<evidence type="ECO:0000313" key="2">
    <source>
        <dbReference type="Proteomes" id="UP001174694"/>
    </source>
</evidence>
<accession>A0AA38S041</accession>
<dbReference type="AlphaFoldDB" id="A0AA38S041"/>
<keyword evidence="2" id="KW-1185">Reference proteome</keyword>
<evidence type="ECO:0000313" key="1">
    <source>
        <dbReference type="EMBL" id="KAJ9144211.1"/>
    </source>
</evidence>
<reference evidence="1" key="1">
    <citation type="submission" date="2022-07" db="EMBL/GenBank/DDBJ databases">
        <title>Fungi with potential for degradation of polypropylene.</title>
        <authorList>
            <person name="Gostincar C."/>
        </authorList>
    </citation>
    <scope>NUCLEOTIDE SEQUENCE</scope>
    <source>
        <strain evidence="1">EXF-13308</strain>
    </source>
</reference>
<gene>
    <name evidence="1" type="ORF">NKR23_g6089</name>
</gene>
<comment type="caution">
    <text evidence="1">The sequence shown here is derived from an EMBL/GenBank/DDBJ whole genome shotgun (WGS) entry which is preliminary data.</text>
</comment>